<gene>
    <name evidence="1" type="ORF">KVT40_004349</name>
</gene>
<dbReference type="EMBL" id="JAESVG020000004">
    <property type="protein sequence ID" value="KAG8628476.1"/>
    <property type="molecule type" value="Genomic_DNA"/>
</dbReference>
<proteinExistence type="predicted"/>
<dbReference type="Proteomes" id="UP000809789">
    <property type="component" value="Unassembled WGS sequence"/>
</dbReference>
<accession>A0A8K0L698</accession>
<name>A0A8K0L698_9PEZI</name>
<organism evidence="1 2">
    <name type="scientific">Elsinoe batatas</name>
    <dbReference type="NCBI Taxonomy" id="2601811"/>
    <lineage>
        <taxon>Eukaryota</taxon>
        <taxon>Fungi</taxon>
        <taxon>Dikarya</taxon>
        <taxon>Ascomycota</taxon>
        <taxon>Pezizomycotina</taxon>
        <taxon>Dothideomycetes</taxon>
        <taxon>Dothideomycetidae</taxon>
        <taxon>Myriangiales</taxon>
        <taxon>Elsinoaceae</taxon>
        <taxon>Elsinoe</taxon>
    </lineage>
</organism>
<reference evidence="1" key="1">
    <citation type="submission" date="2021-07" db="EMBL/GenBank/DDBJ databases">
        <title>Elsinoe batatas strain:CRI-CJ2 Genome sequencing and assembly.</title>
        <authorList>
            <person name="Huang L."/>
        </authorList>
    </citation>
    <scope>NUCLEOTIDE SEQUENCE</scope>
    <source>
        <strain evidence="1">CRI-CJ2</strain>
    </source>
</reference>
<dbReference type="AlphaFoldDB" id="A0A8K0L698"/>
<evidence type="ECO:0000313" key="2">
    <source>
        <dbReference type="Proteomes" id="UP000809789"/>
    </source>
</evidence>
<comment type="caution">
    <text evidence="1">The sequence shown here is derived from an EMBL/GenBank/DDBJ whole genome shotgun (WGS) entry which is preliminary data.</text>
</comment>
<sequence length="93" mass="10965">MIAIHLSIFHFTYVYLVPTQLFHSRNTTAFSTIARRQNEWRECCLQNTKEQITGWDDESVFAVMSTGNRRMTIVLCGSCFRLHISRVARCYWV</sequence>
<protein>
    <submittedName>
        <fullName evidence="1">Uncharacterized protein</fullName>
    </submittedName>
</protein>
<evidence type="ECO:0000313" key="1">
    <source>
        <dbReference type="EMBL" id="KAG8628476.1"/>
    </source>
</evidence>
<dbReference type="OrthoDB" id="10306060at2759"/>
<keyword evidence="2" id="KW-1185">Reference proteome</keyword>